<gene>
    <name evidence="1" type="ORF">CR513_20959</name>
</gene>
<dbReference type="Proteomes" id="UP000257109">
    <property type="component" value="Unassembled WGS sequence"/>
</dbReference>
<organism evidence="1 2">
    <name type="scientific">Mucuna pruriens</name>
    <name type="common">Velvet bean</name>
    <name type="synonym">Dolichos pruriens</name>
    <dbReference type="NCBI Taxonomy" id="157652"/>
    <lineage>
        <taxon>Eukaryota</taxon>
        <taxon>Viridiplantae</taxon>
        <taxon>Streptophyta</taxon>
        <taxon>Embryophyta</taxon>
        <taxon>Tracheophyta</taxon>
        <taxon>Spermatophyta</taxon>
        <taxon>Magnoliopsida</taxon>
        <taxon>eudicotyledons</taxon>
        <taxon>Gunneridae</taxon>
        <taxon>Pentapetalae</taxon>
        <taxon>rosids</taxon>
        <taxon>fabids</taxon>
        <taxon>Fabales</taxon>
        <taxon>Fabaceae</taxon>
        <taxon>Papilionoideae</taxon>
        <taxon>50 kb inversion clade</taxon>
        <taxon>NPAAA clade</taxon>
        <taxon>indigoferoid/millettioid clade</taxon>
        <taxon>Phaseoleae</taxon>
        <taxon>Mucuna</taxon>
    </lineage>
</organism>
<keyword evidence="2" id="KW-1185">Reference proteome</keyword>
<evidence type="ECO:0000313" key="2">
    <source>
        <dbReference type="Proteomes" id="UP000257109"/>
    </source>
</evidence>
<evidence type="ECO:0000313" key="1">
    <source>
        <dbReference type="EMBL" id="RDX96388.1"/>
    </source>
</evidence>
<feature type="non-terminal residue" evidence="1">
    <location>
        <position position="1"/>
    </location>
</feature>
<dbReference type="AlphaFoldDB" id="A0A371H0Q2"/>
<comment type="caution">
    <text evidence="1">The sequence shown here is derived from an EMBL/GenBank/DDBJ whole genome shotgun (WGS) entry which is preliminary data.</text>
</comment>
<sequence length="86" mass="9726">MSFHSILPYQRIPNPYTFSSLSKLVELQLGKKIKAIKFDRGGEYYGRYDVSGEQRSGPFALFLRGCGIVSQYNMSGKPSMNNVAKR</sequence>
<dbReference type="OrthoDB" id="1744741at2759"/>
<protein>
    <recommendedName>
        <fullName evidence="3">Integrase catalytic domain-containing protein</fullName>
    </recommendedName>
</protein>
<reference evidence="1" key="1">
    <citation type="submission" date="2018-05" db="EMBL/GenBank/DDBJ databases">
        <title>Draft genome of Mucuna pruriens seed.</title>
        <authorList>
            <person name="Nnadi N.E."/>
            <person name="Vos R."/>
            <person name="Hasami M.H."/>
            <person name="Devisetty U.K."/>
            <person name="Aguiy J.C."/>
        </authorList>
    </citation>
    <scope>NUCLEOTIDE SEQUENCE [LARGE SCALE GENOMIC DNA]</scope>
    <source>
        <strain evidence="1">JCA_2017</strain>
    </source>
</reference>
<accession>A0A371H0Q2</accession>
<proteinExistence type="predicted"/>
<name>A0A371H0Q2_MUCPR</name>
<evidence type="ECO:0008006" key="3">
    <source>
        <dbReference type="Google" id="ProtNLM"/>
    </source>
</evidence>
<dbReference type="EMBL" id="QJKJ01003896">
    <property type="protein sequence ID" value="RDX96388.1"/>
    <property type="molecule type" value="Genomic_DNA"/>
</dbReference>